<dbReference type="Gene3D" id="3.30.470.30">
    <property type="entry name" value="DNA ligase/mRNA capping enzyme"/>
    <property type="match status" value="1"/>
</dbReference>
<comment type="caution">
    <text evidence="3">The sequence shown here is derived from an EMBL/GenBank/DDBJ whole genome shotgun (WGS) entry which is preliminary data.</text>
</comment>
<feature type="region of interest" description="Disordered" evidence="1">
    <location>
        <begin position="213"/>
        <end position="233"/>
    </location>
</feature>
<evidence type="ECO:0000256" key="1">
    <source>
        <dbReference type="SAM" id="MobiDB-lite"/>
    </source>
</evidence>
<dbReference type="SUPFAM" id="SSF56091">
    <property type="entry name" value="DNA ligase/mRNA capping enzyme, catalytic domain"/>
    <property type="match status" value="1"/>
</dbReference>
<dbReference type="EMBL" id="JAZAVK010000106">
    <property type="protein sequence ID" value="KAK7422631.1"/>
    <property type="molecule type" value="Genomic_DNA"/>
</dbReference>
<feature type="compositionally biased region" description="Polar residues" evidence="1">
    <location>
        <begin position="222"/>
        <end position="231"/>
    </location>
</feature>
<feature type="domain" description="RNA ligase" evidence="2">
    <location>
        <begin position="187"/>
        <end position="378"/>
    </location>
</feature>
<gene>
    <name evidence="3" type="ORF">QQZ08_009437</name>
</gene>
<name>A0ABR1HNU4_9HYPO</name>
<keyword evidence="4" id="KW-1185">Reference proteome</keyword>
<dbReference type="Pfam" id="PF09414">
    <property type="entry name" value="RNA_ligase"/>
    <property type="match status" value="1"/>
</dbReference>
<reference evidence="3 4" key="1">
    <citation type="journal article" date="2025" name="Microbiol. Resour. Announc.">
        <title>Draft genome sequences for Neonectria magnoliae and Neonectria punicea, canker pathogens of Liriodendron tulipifera and Acer saccharum in West Virginia.</title>
        <authorList>
            <person name="Petronek H.M."/>
            <person name="Kasson M.T."/>
            <person name="Metheny A.M."/>
            <person name="Stauder C.M."/>
            <person name="Lovett B."/>
            <person name="Lynch S.C."/>
            <person name="Garnas J.R."/>
            <person name="Kasson L.R."/>
            <person name="Stajich J.E."/>
        </authorList>
    </citation>
    <scope>NUCLEOTIDE SEQUENCE [LARGE SCALE GENOMIC DNA]</scope>
    <source>
        <strain evidence="3 4">NRRL 64651</strain>
    </source>
</reference>
<dbReference type="InterPro" id="IPR021122">
    <property type="entry name" value="RNA_ligase_dom_REL/Rnl2"/>
</dbReference>
<evidence type="ECO:0000313" key="4">
    <source>
        <dbReference type="Proteomes" id="UP001498421"/>
    </source>
</evidence>
<protein>
    <recommendedName>
        <fullName evidence="2">RNA ligase domain-containing protein</fullName>
    </recommendedName>
</protein>
<proteinExistence type="predicted"/>
<dbReference type="Proteomes" id="UP001498421">
    <property type="component" value="Unassembled WGS sequence"/>
</dbReference>
<dbReference type="Pfam" id="PF21189">
    <property type="entry name" value="PHA02142"/>
    <property type="match status" value="1"/>
</dbReference>
<organism evidence="3 4">
    <name type="scientific">Neonectria magnoliae</name>
    <dbReference type="NCBI Taxonomy" id="2732573"/>
    <lineage>
        <taxon>Eukaryota</taxon>
        <taxon>Fungi</taxon>
        <taxon>Dikarya</taxon>
        <taxon>Ascomycota</taxon>
        <taxon>Pezizomycotina</taxon>
        <taxon>Sordariomycetes</taxon>
        <taxon>Hypocreomycetidae</taxon>
        <taxon>Hypocreales</taxon>
        <taxon>Nectriaceae</taxon>
        <taxon>Neonectria</taxon>
    </lineage>
</organism>
<evidence type="ECO:0000259" key="2">
    <source>
        <dbReference type="Pfam" id="PF09414"/>
    </source>
</evidence>
<sequence length="389" mass="42498">MTRKLVTVRRISALTPIPGADRVQTASVGGWHCVVSVGDFQPGDLGLYFEIDSLLPGADPRWAFLAPQNAARSKSSPPPEDIRIKTIRIRKVLSQGPLMPLAAFPEVVEVLDALERDLGRPGMEARRRTLSFEDVLGVRKFEKPAPEFKAGSGAEPLADFPDFVPKTDQERVQNLPDVFAAWRDAVFQETTKMDGSSMAVYFIRRDSPLYDALPALPPGESDGSNASQQPNGRVGVCSRNRELGEQTRSMALFWTVARAAGIPAALSRCGRNLALQGELCGSSIQSNFEGFAAGAHAFYLFAIWDVDAQRYLPPREVHETWAPRLGVPHVAVEGYRPLREIASSVSDLVARAGGKGIHGRKREGIVLKHVDGAFSFKAISNSYLLKHGE</sequence>
<evidence type="ECO:0000313" key="3">
    <source>
        <dbReference type="EMBL" id="KAK7422631.1"/>
    </source>
</evidence>
<accession>A0ABR1HNU4</accession>